<evidence type="ECO:0008006" key="3">
    <source>
        <dbReference type="Google" id="ProtNLM"/>
    </source>
</evidence>
<evidence type="ECO:0000313" key="2">
    <source>
        <dbReference type="Proteomes" id="UP000602759"/>
    </source>
</evidence>
<proteinExistence type="predicted"/>
<comment type="caution">
    <text evidence="1">The sequence shown here is derived from an EMBL/GenBank/DDBJ whole genome shotgun (WGS) entry which is preliminary data.</text>
</comment>
<evidence type="ECO:0000313" key="1">
    <source>
        <dbReference type="EMBL" id="MBD1431583.1"/>
    </source>
</evidence>
<keyword evidence="2" id="KW-1185">Reference proteome</keyword>
<dbReference type="Proteomes" id="UP000602759">
    <property type="component" value="Unassembled WGS sequence"/>
</dbReference>
<reference evidence="1 2" key="1">
    <citation type="submission" date="2020-08" db="EMBL/GenBank/DDBJ databases">
        <title>Sphingobacterium sp. DN00404 isolated from aquaculture water.</title>
        <authorList>
            <person name="Zhang M."/>
        </authorList>
    </citation>
    <scope>NUCLEOTIDE SEQUENCE [LARGE SCALE GENOMIC DNA]</scope>
    <source>
        <strain evidence="1 2">DN00404</strain>
    </source>
</reference>
<sequence length="160" mass="19070">MNFLNKLFRKNKTPQDWEEAKKHGKSFPKHSFSLYTLTMTNGEMGTGWVNKGYGNYEYRQFCPYYIEIQVDLTDLVATENPDLDMGTIEDFFTDELNKICICHMVSRFVSENGMYIMLYAEQEEPVIEYLEKIRNDADRLVSFKYALIYDPRWVNFKKFN</sequence>
<dbReference type="EMBL" id="JACOIK010000001">
    <property type="protein sequence ID" value="MBD1431583.1"/>
    <property type="molecule type" value="Genomic_DNA"/>
</dbReference>
<accession>A0ABR7YJT4</accession>
<gene>
    <name evidence="1" type="ORF">H8B06_02000</name>
</gene>
<organism evidence="1 2">
    <name type="scientific">Sphingobacterium micropteri</name>
    <dbReference type="NCBI Taxonomy" id="2763501"/>
    <lineage>
        <taxon>Bacteria</taxon>
        <taxon>Pseudomonadati</taxon>
        <taxon>Bacteroidota</taxon>
        <taxon>Sphingobacteriia</taxon>
        <taxon>Sphingobacteriales</taxon>
        <taxon>Sphingobacteriaceae</taxon>
        <taxon>Sphingobacterium</taxon>
    </lineage>
</organism>
<dbReference type="RefSeq" id="WP_190992589.1">
    <property type="nucleotide sequence ID" value="NZ_JACOIK010000001.1"/>
</dbReference>
<protein>
    <recommendedName>
        <fullName evidence="3">DUF695 domain-containing protein</fullName>
    </recommendedName>
</protein>
<name>A0ABR7YJT4_9SPHI</name>